<dbReference type="EMBL" id="QKWP01000884">
    <property type="protein sequence ID" value="RIB13871.1"/>
    <property type="molecule type" value="Genomic_DNA"/>
</dbReference>
<proteinExistence type="predicted"/>
<gene>
    <name evidence="2" type="ORF">C2G38_2040622</name>
</gene>
<reference evidence="2 3" key="1">
    <citation type="submission" date="2018-06" db="EMBL/GenBank/DDBJ databases">
        <title>Comparative genomics reveals the genomic features of Rhizophagus irregularis, R. cerebriforme, R. diaphanum and Gigaspora rosea, and their symbiotic lifestyle signature.</title>
        <authorList>
            <person name="Morin E."/>
            <person name="San Clemente H."/>
            <person name="Chen E.C.H."/>
            <person name="De La Providencia I."/>
            <person name="Hainaut M."/>
            <person name="Kuo A."/>
            <person name="Kohler A."/>
            <person name="Murat C."/>
            <person name="Tang N."/>
            <person name="Roy S."/>
            <person name="Loubradou J."/>
            <person name="Henrissat B."/>
            <person name="Grigoriev I.V."/>
            <person name="Corradi N."/>
            <person name="Roux C."/>
            <person name="Martin F.M."/>
        </authorList>
    </citation>
    <scope>NUCLEOTIDE SEQUENCE [LARGE SCALE GENOMIC DNA]</scope>
    <source>
        <strain evidence="2 3">DAOM 194757</strain>
    </source>
</reference>
<sequence length="293" mass="34420">MSYITFSFYTYKTLEGTIYLFSFYSGRDRHSQCGALMLNNVKLLGSRNDKSSQFCVRTKQKNISGVMLPIFEWYTEGANGPNDYKIVALSEQIPLLNSFFYFEVEILNKGNDRQSCRFLTYNYLIQGVACYIPKDLENSKTFLYPCELRSQGGSIEVNFDHQLNNEFALMYRRKAHLIMEMYKEALEDSTEVFEIKQDNLVLLTYRRKVYFILGEYEKAFADLTKVLESEPENVIARRYRGEIDQIMGESYNDITELLKFNPNDFWAINVCELVEKMYDMSTYKLIFKGLLKL</sequence>
<dbReference type="InterPro" id="IPR019734">
    <property type="entry name" value="TPR_rpt"/>
</dbReference>
<keyword evidence="3" id="KW-1185">Reference proteome</keyword>
<dbReference type="Proteomes" id="UP000266673">
    <property type="component" value="Unassembled WGS sequence"/>
</dbReference>
<dbReference type="STRING" id="44941.A0A397UW78"/>
<dbReference type="AlphaFoldDB" id="A0A397UW78"/>
<accession>A0A397UW78</accession>
<evidence type="ECO:0000313" key="2">
    <source>
        <dbReference type="EMBL" id="RIB13871.1"/>
    </source>
</evidence>
<protein>
    <submittedName>
        <fullName evidence="2">Uncharacterized protein</fullName>
    </submittedName>
</protein>
<dbReference type="InterPro" id="IPR011990">
    <property type="entry name" value="TPR-like_helical_dom_sf"/>
</dbReference>
<dbReference type="OrthoDB" id="341259at2759"/>
<comment type="caution">
    <text evidence="2">The sequence shown here is derived from an EMBL/GenBank/DDBJ whole genome shotgun (WGS) entry which is preliminary data.</text>
</comment>
<dbReference type="SUPFAM" id="SSF48452">
    <property type="entry name" value="TPR-like"/>
    <property type="match status" value="1"/>
</dbReference>
<name>A0A397UW78_9GLOM</name>
<dbReference type="PROSITE" id="PS50005">
    <property type="entry name" value="TPR"/>
    <property type="match status" value="1"/>
</dbReference>
<evidence type="ECO:0000313" key="3">
    <source>
        <dbReference type="Proteomes" id="UP000266673"/>
    </source>
</evidence>
<keyword evidence="1" id="KW-0802">TPR repeat</keyword>
<dbReference type="Gene3D" id="1.25.40.10">
    <property type="entry name" value="Tetratricopeptide repeat domain"/>
    <property type="match status" value="1"/>
</dbReference>
<feature type="repeat" description="TPR" evidence="1">
    <location>
        <begin position="200"/>
        <end position="233"/>
    </location>
</feature>
<organism evidence="2 3">
    <name type="scientific">Gigaspora rosea</name>
    <dbReference type="NCBI Taxonomy" id="44941"/>
    <lineage>
        <taxon>Eukaryota</taxon>
        <taxon>Fungi</taxon>
        <taxon>Fungi incertae sedis</taxon>
        <taxon>Mucoromycota</taxon>
        <taxon>Glomeromycotina</taxon>
        <taxon>Glomeromycetes</taxon>
        <taxon>Diversisporales</taxon>
        <taxon>Gigasporaceae</taxon>
        <taxon>Gigaspora</taxon>
    </lineage>
</organism>
<evidence type="ECO:0000256" key="1">
    <source>
        <dbReference type="PROSITE-ProRule" id="PRU00339"/>
    </source>
</evidence>